<comment type="caution">
    <text evidence="1">The sequence shown here is derived from an EMBL/GenBank/DDBJ whole genome shotgun (WGS) entry which is preliminary data.</text>
</comment>
<dbReference type="AlphaFoldDB" id="A0A3M7RKP4"/>
<evidence type="ECO:0000313" key="2">
    <source>
        <dbReference type="Proteomes" id="UP000276133"/>
    </source>
</evidence>
<sequence length="80" mass="9626">MFSHLLKMQNFCYQTLVNFSVFIADDKFFITLFDFAKLIFKFTEIYVRHTNFLLFYFQDSFINSLKIHSSMQKNGSQTDI</sequence>
<name>A0A3M7RKP4_BRAPC</name>
<keyword evidence="2" id="KW-1185">Reference proteome</keyword>
<dbReference type="EMBL" id="REGN01003167">
    <property type="protein sequence ID" value="RNA24122.1"/>
    <property type="molecule type" value="Genomic_DNA"/>
</dbReference>
<reference evidence="1 2" key="1">
    <citation type="journal article" date="2018" name="Sci. Rep.">
        <title>Genomic signatures of local adaptation to the degree of environmental predictability in rotifers.</title>
        <authorList>
            <person name="Franch-Gras L."/>
            <person name="Hahn C."/>
            <person name="Garcia-Roger E.M."/>
            <person name="Carmona M.J."/>
            <person name="Serra M."/>
            <person name="Gomez A."/>
        </authorList>
    </citation>
    <scope>NUCLEOTIDE SEQUENCE [LARGE SCALE GENOMIC DNA]</scope>
    <source>
        <strain evidence="1">HYR1</strain>
    </source>
</reference>
<proteinExistence type="predicted"/>
<gene>
    <name evidence="1" type="ORF">BpHYR1_036722</name>
</gene>
<evidence type="ECO:0000313" key="1">
    <source>
        <dbReference type="EMBL" id="RNA24122.1"/>
    </source>
</evidence>
<dbReference type="Proteomes" id="UP000276133">
    <property type="component" value="Unassembled WGS sequence"/>
</dbReference>
<accession>A0A3M7RKP4</accession>
<organism evidence="1 2">
    <name type="scientific">Brachionus plicatilis</name>
    <name type="common">Marine rotifer</name>
    <name type="synonym">Brachionus muelleri</name>
    <dbReference type="NCBI Taxonomy" id="10195"/>
    <lineage>
        <taxon>Eukaryota</taxon>
        <taxon>Metazoa</taxon>
        <taxon>Spiralia</taxon>
        <taxon>Gnathifera</taxon>
        <taxon>Rotifera</taxon>
        <taxon>Eurotatoria</taxon>
        <taxon>Monogononta</taxon>
        <taxon>Pseudotrocha</taxon>
        <taxon>Ploima</taxon>
        <taxon>Brachionidae</taxon>
        <taxon>Brachionus</taxon>
    </lineage>
</organism>
<protein>
    <submittedName>
        <fullName evidence="1">Uncharacterized protein</fullName>
    </submittedName>
</protein>